<evidence type="ECO:0000313" key="2">
    <source>
        <dbReference type="EMBL" id="AWN05866.1"/>
    </source>
</evidence>
<protein>
    <submittedName>
        <fullName evidence="2">Uncharacterized protein</fullName>
    </submittedName>
</protein>
<dbReference type="RefSeq" id="YP_010061261.1">
    <property type="nucleotide sequence ID" value="NC_054781.1"/>
</dbReference>
<name>A0A2U8UQZ6_9CAUD</name>
<feature type="region of interest" description="Disordered" evidence="1">
    <location>
        <begin position="1"/>
        <end position="36"/>
    </location>
</feature>
<gene>
    <name evidence="2" type="primary">37</name>
    <name evidence="2" type="ORF">SEA_PRIAMO_37</name>
</gene>
<proteinExistence type="predicted"/>
<keyword evidence="3" id="KW-1185">Reference proteome</keyword>
<dbReference type="GeneID" id="64869146"/>
<dbReference type="EMBL" id="MH155876">
    <property type="protein sequence ID" value="AWN05866.1"/>
    <property type="molecule type" value="Genomic_DNA"/>
</dbReference>
<evidence type="ECO:0000313" key="3">
    <source>
        <dbReference type="Proteomes" id="UP000246233"/>
    </source>
</evidence>
<reference evidence="3" key="1">
    <citation type="submission" date="2018-04" db="EMBL/GenBank/DDBJ databases">
        <authorList>
            <person name="Gomez-Rosado J.O."/>
            <person name="Gonzalez-Garcia E.M."/>
            <person name="Gonzalez-Leon M.A."/>
            <person name="Gonzalez-Rodriguez J."/>
            <person name="Gonzalez-Santos L.I."/>
            <person name="Goveo-Rivera I.A."/>
            <person name="Gutierrez-Silva J.C."/>
            <person name="Issa-Mahmud S."/>
            <person name="Lopez-Llera J.N."/>
            <person name="Marrero-Visalden G."/>
            <person name="Muyet-Blasini E."/>
            <person name="Ortiz-Torres X.D."/>
            <person name="Palacios-Vallejo J.G."/>
            <person name="Pichardo-Gonzalez P.A."/>
            <person name="Pou-Acosta P.M."/>
            <person name="Velez-Velazquez R.M."/>
            <person name="Fernandez-Martinez M."/>
            <person name="Maldonado-Vazquez N."/>
            <person name="Rubin M."/>
            <person name="Vazquez E."/>
            <person name="Garlena R.A."/>
            <person name="Russell D.A."/>
            <person name="Pope W.H."/>
            <person name="Jacobs-Sera D."/>
            <person name="Hatfull G.F."/>
        </authorList>
    </citation>
    <scope>NUCLEOTIDE SEQUENCE [LARGE SCALE GENOMIC DNA]</scope>
</reference>
<sequence length="51" mass="5409">MRPLVWSRRLGAGSRRATGTGITRAHRPGCSRSSLRCHASPGRAVLLGKPG</sequence>
<organism evidence="2 3">
    <name type="scientific">Mycobacterium phage Priamo</name>
    <dbReference type="NCBI Taxonomy" id="2182403"/>
    <lineage>
        <taxon>Viruses</taxon>
        <taxon>Duplodnaviria</taxon>
        <taxon>Heunggongvirae</taxon>
        <taxon>Uroviricota</taxon>
        <taxon>Caudoviricetes</taxon>
        <taxon>Gladiatorvirus</taxon>
        <taxon>Gladiatorvirus priamo</taxon>
    </lineage>
</organism>
<accession>A0A2U8UQZ6</accession>
<dbReference type="KEGG" id="vg:64869146"/>
<evidence type="ECO:0000256" key="1">
    <source>
        <dbReference type="SAM" id="MobiDB-lite"/>
    </source>
</evidence>
<dbReference type="Proteomes" id="UP000246233">
    <property type="component" value="Segment"/>
</dbReference>